<gene>
    <name evidence="3" type="ORF">ACFQBQ_10310</name>
</gene>
<evidence type="ECO:0000256" key="1">
    <source>
        <dbReference type="SAM" id="SignalP"/>
    </source>
</evidence>
<dbReference type="InterPro" id="IPR025419">
    <property type="entry name" value="DUF4142"/>
</dbReference>
<feature type="signal peptide" evidence="1">
    <location>
        <begin position="1"/>
        <end position="21"/>
    </location>
</feature>
<dbReference type="Proteomes" id="UP001596391">
    <property type="component" value="Unassembled WGS sequence"/>
</dbReference>
<feature type="chain" id="PRO_5047186477" evidence="1">
    <location>
        <begin position="22"/>
        <end position="162"/>
    </location>
</feature>
<evidence type="ECO:0000313" key="4">
    <source>
        <dbReference type="Proteomes" id="UP001596391"/>
    </source>
</evidence>
<evidence type="ECO:0000313" key="3">
    <source>
        <dbReference type="EMBL" id="MFC6645964.1"/>
    </source>
</evidence>
<reference evidence="4" key="1">
    <citation type="journal article" date="2019" name="Int. J. Syst. Evol. Microbiol.">
        <title>The Global Catalogue of Microorganisms (GCM) 10K type strain sequencing project: providing services to taxonomists for standard genome sequencing and annotation.</title>
        <authorList>
            <consortium name="The Broad Institute Genomics Platform"/>
            <consortium name="The Broad Institute Genome Sequencing Center for Infectious Disease"/>
            <person name="Wu L."/>
            <person name="Ma J."/>
        </authorList>
    </citation>
    <scope>NUCLEOTIDE SEQUENCE [LARGE SCALE GENOMIC DNA]</scope>
    <source>
        <strain evidence="4">CGMCC 1.16026</strain>
    </source>
</reference>
<feature type="domain" description="DUF4142" evidence="2">
    <location>
        <begin position="28"/>
        <end position="157"/>
    </location>
</feature>
<keyword evidence="1" id="KW-0732">Signal</keyword>
<accession>A0ABW1Z9V8</accession>
<proteinExistence type="predicted"/>
<dbReference type="RefSeq" id="WP_263369668.1">
    <property type="nucleotide sequence ID" value="NZ_JAGSYD010000001.1"/>
</dbReference>
<protein>
    <submittedName>
        <fullName evidence="3">DUF4142 domain-containing protein</fullName>
    </submittedName>
</protein>
<keyword evidence="4" id="KW-1185">Reference proteome</keyword>
<name>A0ABW1Z9V8_9BACT</name>
<dbReference type="EMBL" id="JBHSWI010000001">
    <property type="protein sequence ID" value="MFC6645964.1"/>
    <property type="molecule type" value="Genomic_DNA"/>
</dbReference>
<sequence>MRKFALATAGVAMGLASVAWAATPASDADRAFVAKVSQGGAYEVEAGKVAAMRGQSPVVQNFGMLETHDHEGVGAGLKRIAGETGVPIAGTLNAEFSARLAKLKAVPAAQFDAYYIGDMKQIHNKDEGLFLQESTEGSAPYKAWAHETAVLVKAHLGWLNTL</sequence>
<dbReference type="PANTHER" id="PTHR38593">
    <property type="entry name" value="BLR2558 PROTEIN"/>
    <property type="match status" value="1"/>
</dbReference>
<dbReference type="Pfam" id="PF13628">
    <property type="entry name" value="DUF4142"/>
    <property type="match status" value="1"/>
</dbReference>
<organism evidence="3 4">
    <name type="scientific">Granulicella cerasi</name>
    <dbReference type="NCBI Taxonomy" id="741063"/>
    <lineage>
        <taxon>Bacteria</taxon>
        <taxon>Pseudomonadati</taxon>
        <taxon>Acidobacteriota</taxon>
        <taxon>Terriglobia</taxon>
        <taxon>Terriglobales</taxon>
        <taxon>Acidobacteriaceae</taxon>
        <taxon>Granulicella</taxon>
    </lineage>
</organism>
<dbReference type="PANTHER" id="PTHR38593:SF1">
    <property type="entry name" value="BLR2558 PROTEIN"/>
    <property type="match status" value="1"/>
</dbReference>
<comment type="caution">
    <text evidence="3">The sequence shown here is derived from an EMBL/GenBank/DDBJ whole genome shotgun (WGS) entry which is preliminary data.</text>
</comment>
<evidence type="ECO:0000259" key="2">
    <source>
        <dbReference type="Pfam" id="PF13628"/>
    </source>
</evidence>